<dbReference type="PIRSF" id="PIRSF001221">
    <property type="entry name" value="Amidase_fungi"/>
    <property type="match status" value="1"/>
</dbReference>
<reference evidence="5" key="1">
    <citation type="submission" date="2025-08" db="UniProtKB">
        <authorList>
            <consortium name="RefSeq"/>
        </authorList>
    </citation>
    <scope>IDENTIFICATION</scope>
    <source>
        <tissue evidence="5">Gonads</tissue>
    </source>
</reference>
<dbReference type="PROSITE" id="PS00571">
    <property type="entry name" value="AMIDASES"/>
    <property type="match status" value="1"/>
</dbReference>
<comment type="similarity">
    <text evidence="1">Belongs to the amidase family.</text>
</comment>
<dbReference type="RefSeq" id="XP_030753607.1">
    <property type="nucleotide sequence ID" value="XM_030897747.1"/>
</dbReference>
<feature type="domain" description="Amidase" evidence="3">
    <location>
        <begin position="62"/>
        <end position="494"/>
    </location>
</feature>
<sequence>MEIILSILFLLMRFFDFLTTPIFKYRSKGARKFLPPLKSDLLRISATELAKKIRNKEISSEEICQVYIDRIKEVNPILNAVVEERFRYAMREAKNVDGYLKTTSLSIRELEKIKPLLGVPITVKECCSVKDLSLCVGLQSRKGFKAETDGEAVAKIRSSGGIVLLVSAAPEMAMAWECYNHVNGYTNNPYDTTCTSGGSSGGEGALLGACASLIGIGSDIAGSVRLPAAFNGVFGHKPTPRTVPLKGHFPIGHDEKYYDFLVIGPLVRYACDFKLIMNAMCGSRIGSELNLYEHVDLSKLNVFYLESLNFNVTLPRVSKEIQAAVRDSVSHLKSHCGAKVHDYKFDEFKNVSVVCGSSIFSLKDIPNVLKGENSLFIVELTKSLFGRSKFTHNLMVFYFFELLFKYVVGDYSQDNAKLKTFIVEKLKDNGVIILPTFHEPAHKHNQAILKNGYAYMIIANALGLPATSIPCGFDKDGMPIGVQVIAAPYQDRLCIAVAEELERHFGGWIPPPEND</sequence>
<dbReference type="KEGG" id="soy:115880528"/>
<dbReference type="AlphaFoldDB" id="A0A6J2XQE8"/>
<dbReference type="SUPFAM" id="SSF75304">
    <property type="entry name" value="Amidase signature (AS) enzymes"/>
    <property type="match status" value="1"/>
</dbReference>
<feature type="active site" description="Charge relay system" evidence="2">
    <location>
        <position position="124"/>
    </location>
</feature>
<dbReference type="Pfam" id="PF01425">
    <property type="entry name" value="Amidase"/>
    <property type="match status" value="1"/>
</dbReference>
<evidence type="ECO:0000313" key="5">
    <source>
        <dbReference type="RefSeq" id="XP_030753607.1"/>
    </source>
</evidence>
<feature type="active site" description="Charge relay system" evidence="2">
    <location>
        <position position="199"/>
    </location>
</feature>
<evidence type="ECO:0000256" key="1">
    <source>
        <dbReference type="ARBA" id="ARBA00009199"/>
    </source>
</evidence>
<evidence type="ECO:0000256" key="2">
    <source>
        <dbReference type="PIRSR" id="PIRSR001221-1"/>
    </source>
</evidence>
<dbReference type="Gene3D" id="3.90.1300.10">
    <property type="entry name" value="Amidase signature (AS) domain"/>
    <property type="match status" value="1"/>
</dbReference>
<dbReference type="GeneID" id="115880528"/>
<dbReference type="InterPro" id="IPR036928">
    <property type="entry name" value="AS_sf"/>
</dbReference>
<evidence type="ECO:0000313" key="4">
    <source>
        <dbReference type="Proteomes" id="UP000504635"/>
    </source>
</evidence>
<dbReference type="Proteomes" id="UP000504635">
    <property type="component" value="Unplaced"/>
</dbReference>
<proteinExistence type="inferred from homology"/>
<name>A0A6J2XQE8_SITOR</name>
<dbReference type="InterPro" id="IPR020556">
    <property type="entry name" value="Amidase_CS"/>
</dbReference>
<keyword evidence="4" id="KW-1185">Reference proteome</keyword>
<dbReference type="OrthoDB" id="6428749at2759"/>
<evidence type="ECO:0000259" key="3">
    <source>
        <dbReference type="Pfam" id="PF01425"/>
    </source>
</evidence>
<accession>A0A6J2XQE8</accession>
<dbReference type="PANTHER" id="PTHR43372:SF3">
    <property type="entry name" value="AT07710P-RELATED"/>
    <property type="match status" value="1"/>
</dbReference>
<feature type="active site" description="Acyl-ester intermediate" evidence="2">
    <location>
        <position position="223"/>
    </location>
</feature>
<dbReference type="InterPro" id="IPR023631">
    <property type="entry name" value="Amidase_dom"/>
</dbReference>
<gene>
    <name evidence="5" type="primary">LOC115880528</name>
</gene>
<organism evidence="4 5">
    <name type="scientific">Sitophilus oryzae</name>
    <name type="common">Rice weevil</name>
    <name type="synonym">Curculio oryzae</name>
    <dbReference type="NCBI Taxonomy" id="7048"/>
    <lineage>
        <taxon>Eukaryota</taxon>
        <taxon>Metazoa</taxon>
        <taxon>Ecdysozoa</taxon>
        <taxon>Arthropoda</taxon>
        <taxon>Hexapoda</taxon>
        <taxon>Insecta</taxon>
        <taxon>Pterygota</taxon>
        <taxon>Neoptera</taxon>
        <taxon>Endopterygota</taxon>
        <taxon>Coleoptera</taxon>
        <taxon>Polyphaga</taxon>
        <taxon>Cucujiformia</taxon>
        <taxon>Curculionidae</taxon>
        <taxon>Dryophthorinae</taxon>
        <taxon>Sitophilus</taxon>
    </lineage>
</organism>
<protein>
    <submittedName>
        <fullName evidence="5">Fatty-acid amide hydrolase 2-like</fullName>
    </submittedName>
</protein>
<dbReference type="GO" id="GO:0012505">
    <property type="term" value="C:endomembrane system"/>
    <property type="evidence" value="ECO:0007669"/>
    <property type="project" value="TreeGrafter"/>
</dbReference>
<dbReference type="InParanoid" id="A0A6J2XQE8"/>
<dbReference type="PANTHER" id="PTHR43372">
    <property type="entry name" value="FATTY-ACID AMIDE HYDROLASE"/>
    <property type="match status" value="1"/>
</dbReference>
<dbReference type="InterPro" id="IPR052739">
    <property type="entry name" value="FAAH2"/>
</dbReference>